<evidence type="ECO:0000256" key="3">
    <source>
        <dbReference type="ARBA" id="ARBA00022603"/>
    </source>
</evidence>
<dbReference type="GO" id="GO:0035243">
    <property type="term" value="F:protein-arginine omega-N symmetric methyltransferase activity"/>
    <property type="evidence" value="ECO:0007669"/>
    <property type="project" value="UniProtKB-EC"/>
</dbReference>
<dbReference type="Gene3D" id="3.40.50.12710">
    <property type="match status" value="1"/>
</dbReference>
<dbReference type="Pfam" id="PF02636">
    <property type="entry name" value="Methyltransf_28"/>
    <property type="match status" value="1"/>
</dbReference>
<evidence type="ECO:0000256" key="7">
    <source>
        <dbReference type="RuleBase" id="RU364114"/>
    </source>
</evidence>
<dbReference type="AlphaFoldDB" id="A0A0N4UMV9"/>
<evidence type="ECO:0000256" key="2">
    <source>
        <dbReference type="ARBA" id="ARBA00005891"/>
    </source>
</evidence>
<dbReference type="InterPro" id="IPR003788">
    <property type="entry name" value="NDUFAF7"/>
</dbReference>
<dbReference type="SUPFAM" id="SSF53335">
    <property type="entry name" value="S-adenosyl-L-methionine-dependent methyltransferases"/>
    <property type="match status" value="1"/>
</dbReference>
<evidence type="ECO:0000256" key="1">
    <source>
        <dbReference type="ARBA" id="ARBA00004173"/>
    </source>
</evidence>
<evidence type="ECO:0000313" key="9">
    <source>
        <dbReference type="WBParaSite" id="DME_0000920901-mRNA-1"/>
    </source>
</evidence>
<comment type="subcellular location">
    <subcellularLocation>
        <location evidence="1 7">Mitochondrion</location>
    </subcellularLocation>
</comment>
<comment type="catalytic activity">
    <reaction evidence="6 7">
        <text>L-arginyl-[protein] + 2 S-adenosyl-L-methionine = N(omega),N(omega)'-dimethyl-L-arginyl-[protein] + 2 S-adenosyl-L-homocysteine + 2 H(+)</text>
        <dbReference type="Rhea" id="RHEA:48108"/>
        <dbReference type="Rhea" id="RHEA-COMP:10532"/>
        <dbReference type="Rhea" id="RHEA-COMP:11992"/>
        <dbReference type="ChEBI" id="CHEBI:15378"/>
        <dbReference type="ChEBI" id="CHEBI:29965"/>
        <dbReference type="ChEBI" id="CHEBI:57856"/>
        <dbReference type="ChEBI" id="CHEBI:59789"/>
        <dbReference type="ChEBI" id="CHEBI:88221"/>
        <dbReference type="EC" id="2.1.1.320"/>
    </reaction>
</comment>
<comment type="function">
    <text evidence="7">Arginine methyltransferase involved in the assembly or stability of mitochondrial NADH:ubiquinone oxidoreductase complex (complex I).</text>
</comment>
<accession>A0A0N4UMV9</accession>
<proteinExistence type="inferred from homology"/>
<keyword evidence="4 7" id="KW-0808">Transferase</keyword>
<keyword evidence="5 7" id="KW-0496">Mitochondrion</keyword>
<keyword evidence="3 7" id="KW-0489">Methyltransferase</keyword>
<comment type="similarity">
    <text evidence="2 7">Belongs to the NDUFAF7 family.</text>
</comment>
<protein>
    <recommendedName>
        <fullName evidence="7">Protein arginine methyltransferase NDUFAF7</fullName>
        <ecNumber evidence="7">2.1.1.320</ecNumber>
    </recommendedName>
</protein>
<dbReference type="GO" id="GO:0005739">
    <property type="term" value="C:mitochondrion"/>
    <property type="evidence" value="ECO:0007669"/>
    <property type="project" value="UniProtKB-SubCell"/>
</dbReference>
<dbReference type="EC" id="2.1.1.320" evidence="7"/>
<dbReference type="WBParaSite" id="DME_0000920901-mRNA-1">
    <property type="protein sequence ID" value="DME_0000920901-mRNA-1"/>
    <property type="gene ID" value="DME_0000920901"/>
</dbReference>
<sequence length="412" mass="47864">LNLLNYGLQILNFWMEIFNNKYWKLQQKIRLNGPITVADYMRMTISLPMSGYYQQFSNNHEIFGHKGDFITAPEISQLFGEMIGVWCYYEVGNAGHKGEWQLVECGPGTGQFMNDISRTLDRFKEKKFSIHLVEISDSLIKKQENILCNSITNYIEGHPYIKSNITKYGIPIFWYRSVDEIPTKFSVFIANEFLDALPIHQFQKDDVGQWHEIYIALNENDQLYFMLSKGENLYTKGLIPEKVRRDHKRTVWELCPDACLFVSQIAERITQYGGIGLLIDYGHDGQRSTLSLRAYKNHQLVNPLKNPGKQDITADIDFGYLRSLIEEQTQGLREFLTHMGIGIRLNRLLQSCSNEKDRENLVESYKFLMSDEGMGSRFKVMSIYPKVLYETLIFRQGPAGFPQDYSRNILGE</sequence>
<evidence type="ECO:0000313" key="8">
    <source>
        <dbReference type="Proteomes" id="UP000038040"/>
    </source>
</evidence>
<organism evidence="8 9">
    <name type="scientific">Dracunculus medinensis</name>
    <name type="common">Guinea worm</name>
    <dbReference type="NCBI Taxonomy" id="318479"/>
    <lineage>
        <taxon>Eukaryota</taxon>
        <taxon>Metazoa</taxon>
        <taxon>Ecdysozoa</taxon>
        <taxon>Nematoda</taxon>
        <taxon>Chromadorea</taxon>
        <taxon>Rhabditida</taxon>
        <taxon>Spirurina</taxon>
        <taxon>Dracunculoidea</taxon>
        <taxon>Dracunculidae</taxon>
        <taxon>Dracunculus</taxon>
    </lineage>
</organism>
<dbReference type="GO" id="GO:0032259">
    <property type="term" value="P:methylation"/>
    <property type="evidence" value="ECO:0007669"/>
    <property type="project" value="UniProtKB-KW"/>
</dbReference>
<reference evidence="9" key="1">
    <citation type="submission" date="2017-02" db="UniProtKB">
        <authorList>
            <consortium name="WormBaseParasite"/>
        </authorList>
    </citation>
    <scope>IDENTIFICATION</scope>
</reference>
<evidence type="ECO:0000256" key="6">
    <source>
        <dbReference type="ARBA" id="ARBA00048612"/>
    </source>
</evidence>
<dbReference type="PANTHER" id="PTHR12049:SF7">
    <property type="entry name" value="PROTEIN ARGININE METHYLTRANSFERASE NDUFAF7, MITOCHONDRIAL"/>
    <property type="match status" value="1"/>
</dbReference>
<dbReference type="InterPro" id="IPR029063">
    <property type="entry name" value="SAM-dependent_MTases_sf"/>
</dbReference>
<name>A0A0N4UMV9_DRAME</name>
<evidence type="ECO:0000256" key="4">
    <source>
        <dbReference type="ARBA" id="ARBA00022679"/>
    </source>
</evidence>
<evidence type="ECO:0000256" key="5">
    <source>
        <dbReference type="ARBA" id="ARBA00023128"/>
    </source>
</evidence>
<dbReference type="InterPro" id="IPR038375">
    <property type="entry name" value="NDUFAF7_sf"/>
</dbReference>
<dbReference type="PANTHER" id="PTHR12049">
    <property type="entry name" value="PROTEIN ARGININE METHYLTRANSFERASE NDUFAF7, MITOCHONDRIAL"/>
    <property type="match status" value="1"/>
</dbReference>
<dbReference type="GO" id="GO:0032981">
    <property type="term" value="P:mitochondrial respiratory chain complex I assembly"/>
    <property type="evidence" value="ECO:0007669"/>
    <property type="project" value="TreeGrafter"/>
</dbReference>
<dbReference type="Proteomes" id="UP000038040">
    <property type="component" value="Unplaced"/>
</dbReference>